<feature type="transmembrane region" description="Helical" evidence="2">
    <location>
        <begin position="130"/>
        <end position="156"/>
    </location>
</feature>
<comment type="caution">
    <text evidence="4">The sequence shown here is derived from an EMBL/GenBank/DDBJ whole genome shotgun (WGS) entry which is preliminary data.</text>
</comment>
<evidence type="ECO:0000259" key="3">
    <source>
        <dbReference type="Pfam" id="PF07238"/>
    </source>
</evidence>
<gene>
    <name evidence="4" type="ORF">GRI72_05135</name>
</gene>
<evidence type="ECO:0000313" key="4">
    <source>
        <dbReference type="EMBL" id="MXO68208.1"/>
    </source>
</evidence>
<dbReference type="SUPFAM" id="SSF141371">
    <property type="entry name" value="PilZ domain-like"/>
    <property type="match status" value="1"/>
</dbReference>
<evidence type="ECO:0000256" key="2">
    <source>
        <dbReference type="SAM" id="Phobius"/>
    </source>
</evidence>
<organism evidence="4 5">
    <name type="scientific">Pelagerythrobacter marinus</name>
    <dbReference type="NCBI Taxonomy" id="538382"/>
    <lineage>
        <taxon>Bacteria</taxon>
        <taxon>Pseudomonadati</taxon>
        <taxon>Pseudomonadota</taxon>
        <taxon>Alphaproteobacteria</taxon>
        <taxon>Sphingomonadales</taxon>
        <taxon>Erythrobacteraceae</taxon>
        <taxon>Pelagerythrobacter</taxon>
    </lineage>
</organism>
<evidence type="ECO:0000313" key="5">
    <source>
        <dbReference type="Proteomes" id="UP000444401"/>
    </source>
</evidence>
<sequence length="172" mass="18914">MNALSRPRTRPGTPRAREPRSAVALPATLHDRGGKRLACVRNVSSKGMMVETAIPPPVGAAVIIRVGPVATEGRVIWRKNGRFGMVGTHPVAKAALVARDRRCDRFIRHALLRRGRRSGRSRPAALPHRYLARLFQWLSTLTFAIVMCGFLAIALFEMVAVPMRVVTAHLAP</sequence>
<feature type="region of interest" description="Disordered" evidence="1">
    <location>
        <begin position="1"/>
        <end position="21"/>
    </location>
</feature>
<dbReference type="Pfam" id="PF07238">
    <property type="entry name" value="PilZ"/>
    <property type="match status" value="1"/>
</dbReference>
<keyword evidence="5" id="KW-1185">Reference proteome</keyword>
<feature type="domain" description="PilZ" evidence="3">
    <location>
        <begin position="15"/>
        <end position="85"/>
    </location>
</feature>
<evidence type="ECO:0000256" key="1">
    <source>
        <dbReference type="SAM" id="MobiDB-lite"/>
    </source>
</evidence>
<keyword evidence="2" id="KW-0812">Transmembrane</keyword>
<name>A0ABW9UUV6_9SPHN</name>
<proteinExistence type="predicted"/>
<keyword evidence="2" id="KW-0472">Membrane</keyword>
<keyword evidence="2" id="KW-1133">Transmembrane helix</keyword>
<protein>
    <recommendedName>
        <fullName evidence="3">PilZ domain-containing protein</fullName>
    </recommendedName>
</protein>
<reference evidence="4 5" key="1">
    <citation type="submission" date="2019-12" db="EMBL/GenBank/DDBJ databases">
        <title>Genomic-based taxomic classification of the family Erythrobacteraceae.</title>
        <authorList>
            <person name="Xu L."/>
        </authorList>
    </citation>
    <scope>NUCLEOTIDE SEQUENCE [LARGE SCALE GENOMIC DNA]</scope>
    <source>
        <strain evidence="4 5">H32</strain>
    </source>
</reference>
<dbReference type="Proteomes" id="UP000444401">
    <property type="component" value="Unassembled WGS sequence"/>
</dbReference>
<dbReference type="RefSeq" id="WP_160732860.1">
    <property type="nucleotide sequence ID" value="NZ_WTYO01000002.1"/>
</dbReference>
<dbReference type="InterPro" id="IPR009875">
    <property type="entry name" value="PilZ_domain"/>
</dbReference>
<accession>A0ABW9UUV6</accession>
<dbReference type="EMBL" id="WTYO01000002">
    <property type="protein sequence ID" value="MXO68208.1"/>
    <property type="molecule type" value="Genomic_DNA"/>
</dbReference>